<dbReference type="InterPro" id="IPR001940">
    <property type="entry name" value="Peptidase_S1C"/>
</dbReference>
<dbReference type="PRINTS" id="PR00834">
    <property type="entry name" value="PROTEASES2C"/>
</dbReference>
<evidence type="ECO:0000259" key="4">
    <source>
        <dbReference type="SMART" id="SM00228"/>
    </source>
</evidence>
<evidence type="ECO:0000256" key="3">
    <source>
        <dbReference type="ARBA" id="ARBA00022801"/>
    </source>
</evidence>
<dbReference type="SUPFAM" id="SSF50494">
    <property type="entry name" value="Trypsin-like serine proteases"/>
    <property type="match status" value="1"/>
</dbReference>
<evidence type="ECO:0000313" key="5">
    <source>
        <dbReference type="EMBL" id="SVA13627.1"/>
    </source>
</evidence>
<dbReference type="Pfam" id="PF13365">
    <property type="entry name" value="Trypsin_2"/>
    <property type="match status" value="1"/>
</dbReference>
<dbReference type="PANTHER" id="PTHR43343">
    <property type="entry name" value="PEPTIDASE S12"/>
    <property type="match status" value="1"/>
</dbReference>
<keyword evidence="2" id="KW-0645">Protease</keyword>
<evidence type="ECO:0000256" key="2">
    <source>
        <dbReference type="ARBA" id="ARBA00022670"/>
    </source>
</evidence>
<comment type="similarity">
    <text evidence="1">Belongs to the peptidase S1C family.</text>
</comment>
<evidence type="ECO:0000256" key="1">
    <source>
        <dbReference type="ARBA" id="ARBA00010541"/>
    </source>
</evidence>
<dbReference type="InterPro" id="IPR051201">
    <property type="entry name" value="Chloro_Bact_Ser_Proteases"/>
</dbReference>
<dbReference type="GO" id="GO:0006508">
    <property type="term" value="P:proteolysis"/>
    <property type="evidence" value="ECO:0007669"/>
    <property type="project" value="UniProtKB-KW"/>
</dbReference>
<feature type="domain" description="PDZ" evidence="4">
    <location>
        <begin position="302"/>
        <end position="384"/>
    </location>
</feature>
<sequence length="398" mass="41571">MIKITLAIAISLLLVNFACNRVEKTDQFAAGDVLTPKTEIHVTSVAEVQSLPSTSENAETPVPAAQIPPAPLVTSTPTMVDFISVSSHDDSMTTVEAVRELEPSVVQIATDTVAISQYNRIVPQTGVGSGIILDKAGNILTNNHVIEGADYVTVTLSDGRSYPANLVGSDSITDLAVIKIAAAKLTPAKFGNSSNLEVGEDVIAVGHALGLKGGPTVSKGVVSALDRTIQTDAQKAMVDLIQTDASINPGNSGGPLANSRGEVIGINTAIINDSNGIGFAINIDDAHVVVDQILRSGYVMRGFLGITPFNVTDSIREQLNLPVADGVIIAGVVEGFPAGESGLQTEDVIVMLNKAAIENSGDLSKFLLNNPPGSNVEVSFYRNGELRKVELVLADKPD</sequence>
<dbReference type="InterPro" id="IPR009003">
    <property type="entry name" value="Peptidase_S1_PA"/>
</dbReference>
<proteinExistence type="inferred from homology"/>
<name>A0A381TFV6_9ZZZZ</name>
<dbReference type="InterPro" id="IPR043504">
    <property type="entry name" value="Peptidase_S1_PA_chymotrypsin"/>
</dbReference>
<organism evidence="5">
    <name type="scientific">marine metagenome</name>
    <dbReference type="NCBI Taxonomy" id="408172"/>
    <lineage>
        <taxon>unclassified sequences</taxon>
        <taxon>metagenomes</taxon>
        <taxon>ecological metagenomes</taxon>
    </lineage>
</organism>
<dbReference type="PANTHER" id="PTHR43343:SF3">
    <property type="entry name" value="PROTEASE DO-LIKE 8, CHLOROPLASTIC"/>
    <property type="match status" value="1"/>
</dbReference>
<dbReference type="SMART" id="SM00228">
    <property type="entry name" value="PDZ"/>
    <property type="match status" value="1"/>
</dbReference>
<gene>
    <name evidence="5" type="ORF">METZ01_LOCUS66481</name>
</gene>
<accession>A0A381TFV6</accession>
<dbReference type="InterPro" id="IPR036034">
    <property type="entry name" value="PDZ_sf"/>
</dbReference>
<dbReference type="EMBL" id="UINC01004344">
    <property type="protein sequence ID" value="SVA13627.1"/>
    <property type="molecule type" value="Genomic_DNA"/>
</dbReference>
<dbReference type="Gene3D" id="2.30.42.10">
    <property type="match status" value="1"/>
</dbReference>
<protein>
    <recommendedName>
        <fullName evidence="4">PDZ domain-containing protein</fullName>
    </recommendedName>
</protein>
<dbReference type="GO" id="GO:0004252">
    <property type="term" value="F:serine-type endopeptidase activity"/>
    <property type="evidence" value="ECO:0007669"/>
    <property type="project" value="InterPro"/>
</dbReference>
<dbReference type="SUPFAM" id="SSF50156">
    <property type="entry name" value="PDZ domain-like"/>
    <property type="match status" value="1"/>
</dbReference>
<dbReference type="AlphaFoldDB" id="A0A381TFV6"/>
<dbReference type="Pfam" id="PF13180">
    <property type="entry name" value="PDZ_2"/>
    <property type="match status" value="1"/>
</dbReference>
<keyword evidence="3" id="KW-0378">Hydrolase</keyword>
<dbReference type="InterPro" id="IPR001478">
    <property type="entry name" value="PDZ"/>
</dbReference>
<reference evidence="5" key="1">
    <citation type="submission" date="2018-05" db="EMBL/GenBank/DDBJ databases">
        <authorList>
            <person name="Lanie J.A."/>
            <person name="Ng W.-L."/>
            <person name="Kazmierczak K.M."/>
            <person name="Andrzejewski T.M."/>
            <person name="Davidsen T.M."/>
            <person name="Wayne K.J."/>
            <person name="Tettelin H."/>
            <person name="Glass J.I."/>
            <person name="Rusch D."/>
            <person name="Podicherti R."/>
            <person name="Tsui H.-C.T."/>
            <person name="Winkler M.E."/>
        </authorList>
    </citation>
    <scope>NUCLEOTIDE SEQUENCE</scope>
</reference>
<dbReference type="Gene3D" id="2.40.10.10">
    <property type="entry name" value="Trypsin-like serine proteases"/>
    <property type="match status" value="2"/>
</dbReference>